<dbReference type="Proteomes" id="UP000230002">
    <property type="component" value="Unassembled WGS sequence"/>
</dbReference>
<reference evidence="1 2" key="1">
    <citation type="journal article" date="2015" name="Sci. Rep.">
        <title>Chromosome-level genome map provides insights into diverse defense mechanisms in the medicinal fungus Ganoderma sinense.</title>
        <authorList>
            <person name="Zhu Y."/>
            <person name="Xu J."/>
            <person name="Sun C."/>
            <person name="Zhou S."/>
            <person name="Xu H."/>
            <person name="Nelson D.R."/>
            <person name="Qian J."/>
            <person name="Song J."/>
            <person name="Luo H."/>
            <person name="Xiang L."/>
            <person name="Li Y."/>
            <person name="Xu Z."/>
            <person name="Ji A."/>
            <person name="Wang L."/>
            <person name="Lu S."/>
            <person name="Hayward A."/>
            <person name="Sun W."/>
            <person name="Li X."/>
            <person name="Schwartz D.C."/>
            <person name="Wang Y."/>
            <person name="Chen S."/>
        </authorList>
    </citation>
    <scope>NUCLEOTIDE SEQUENCE [LARGE SCALE GENOMIC DNA]</scope>
    <source>
        <strain evidence="1 2">ZZ0214-1</strain>
    </source>
</reference>
<evidence type="ECO:0000313" key="2">
    <source>
        <dbReference type="Proteomes" id="UP000230002"/>
    </source>
</evidence>
<name>A0A2G8SMF2_9APHY</name>
<accession>A0A2G8SMF2</accession>
<gene>
    <name evidence="1" type="ORF">GSI_02733</name>
</gene>
<dbReference type="EMBL" id="AYKW01000004">
    <property type="protein sequence ID" value="PIL34946.1"/>
    <property type="molecule type" value="Genomic_DNA"/>
</dbReference>
<evidence type="ECO:0000313" key="1">
    <source>
        <dbReference type="EMBL" id="PIL34946.1"/>
    </source>
</evidence>
<dbReference type="OrthoDB" id="2742223at2759"/>
<comment type="caution">
    <text evidence="1">The sequence shown here is derived from an EMBL/GenBank/DDBJ whole genome shotgun (WGS) entry which is preliminary data.</text>
</comment>
<dbReference type="AlphaFoldDB" id="A0A2G8SMF2"/>
<keyword evidence="2" id="KW-1185">Reference proteome</keyword>
<protein>
    <submittedName>
        <fullName evidence="1">Uncharacterized protein</fullName>
    </submittedName>
</protein>
<organism evidence="1 2">
    <name type="scientific">Ganoderma sinense ZZ0214-1</name>
    <dbReference type="NCBI Taxonomy" id="1077348"/>
    <lineage>
        <taxon>Eukaryota</taxon>
        <taxon>Fungi</taxon>
        <taxon>Dikarya</taxon>
        <taxon>Basidiomycota</taxon>
        <taxon>Agaricomycotina</taxon>
        <taxon>Agaricomycetes</taxon>
        <taxon>Polyporales</taxon>
        <taxon>Polyporaceae</taxon>
        <taxon>Ganoderma</taxon>
    </lineage>
</organism>
<sequence>MFRIELAKNGMIDGPSGTLPVAERLQRLRRYSSNFRNGIFDHECNTDYSEYLRHLRSLKCRGRSRTAGVTTVLHLNTDSGPTKFYLAVFIDPSTQAGIQSRRVVVPVANPGGETGFIGGWIIDHAQDLFVAVEFANTGTNTQRTALRLCSWSGSQVSQIDHPAAAVPHLQISPPPGYPGDPGEVSHIGPTIIEGSYVIWTQLCAVIDHAYKYSIHICNWRTGEMVSRIDLGNKRQSFVLLDDAYILILPHESDSDSDSEPDLSVYSLAPSPPSRPICSLQLPSLTLGPGEHISNCEISTSRHSTPEAHFRDDPSVSMVVLKYSLKIGAPPLTTMSRTCYLLIPYAALLAQIRTAVDSNSNSDSDSPLVPPVPVPWQDWGALASLRLWVPVHPHERHISDRVSLVPCGSRMPIVTFDDAGCTRASVYVFDINPLVARQTPHILAAQPESGPGATATATAIVKHVEAALPGIVDPGCSASPFVVYRFGIPLPEVEHFAWRMIQAVRMSMTGFTVTFGDGPHETDHTWTV</sequence>
<proteinExistence type="predicted"/>